<keyword evidence="2" id="KW-0808">Transferase</keyword>
<feature type="region of interest" description="Disordered" evidence="6">
    <location>
        <begin position="128"/>
        <end position="403"/>
    </location>
</feature>
<keyword evidence="5" id="KW-0067">ATP-binding</keyword>
<feature type="region of interest" description="Disordered" evidence="6">
    <location>
        <begin position="1"/>
        <end position="24"/>
    </location>
</feature>
<feature type="compositionally biased region" description="Basic and acidic residues" evidence="6">
    <location>
        <begin position="293"/>
        <end position="306"/>
    </location>
</feature>
<dbReference type="STRING" id="1890364.A0A2P6NSL5"/>
<gene>
    <name evidence="8" type="ORF">PROFUN_03668</name>
</gene>
<dbReference type="AlphaFoldDB" id="A0A2P6NSL5"/>
<dbReference type="PANTHER" id="PTHR24058">
    <property type="entry name" value="DUAL SPECIFICITY PROTEIN KINASE"/>
    <property type="match status" value="1"/>
</dbReference>
<feature type="compositionally biased region" description="Basic and acidic residues" evidence="6">
    <location>
        <begin position="8"/>
        <end position="18"/>
    </location>
</feature>
<feature type="compositionally biased region" description="Basic residues" evidence="6">
    <location>
        <begin position="389"/>
        <end position="403"/>
    </location>
</feature>
<name>A0A2P6NSL5_9EUKA</name>
<feature type="compositionally biased region" description="Basic and acidic residues" evidence="6">
    <location>
        <begin position="234"/>
        <end position="251"/>
    </location>
</feature>
<dbReference type="PROSITE" id="PS50011">
    <property type="entry name" value="PROTEIN_KINASE_DOM"/>
    <property type="match status" value="1"/>
</dbReference>
<keyword evidence="9" id="KW-1185">Reference proteome</keyword>
<keyword evidence="4" id="KW-0418">Kinase</keyword>
<protein>
    <submittedName>
        <fullName evidence="8">TRAF3-interacting protein 1 isoform 1</fullName>
    </submittedName>
</protein>
<feature type="compositionally biased region" description="Polar residues" evidence="6">
    <location>
        <begin position="329"/>
        <end position="338"/>
    </location>
</feature>
<evidence type="ECO:0000256" key="1">
    <source>
        <dbReference type="ARBA" id="ARBA00022527"/>
    </source>
</evidence>
<keyword evidence="3" id="KW-0547">Nucleotide-binding</keyword>
<dbReference type="GO" id="GO:0005524">
    <property type="term" value="F:ATP binding"/>
    <property type="evidence" value="ECO:0007669"/>
    <property type="project" value="UniProtKB-KW"/>
</dbReference>
<organism evidence="8 9">
    <name type="scientific">Planoprotostelium fungivorum</name>
    <dbReference type="NCBI Taxonomy" id="1890364"/>
    <lineage>
        <taxon>Eukaryota</taxon>
        <taxon>Amoebozoa</taxon>
        <taxon>Evosea</taxon>
        <taxon>Variosea</taxon>
        <taxon>Cavosteliida</taxon>
        <taxon>Cavosteliaceae</taxon>
        <taxon>Planoprotostelium</taxon>
    </lineage>
</organism>
<evidence type="ECO:0000256" key="3">
    <source>
        <dbReference type="ARBA" id="ARBA00022741"/>
    </source>
</evidence>
<evidence type="ECO:0000256" key="4">
    <source>
        <dbReference type="ARBA" id="ARBA00022777"/>
    </source>
</evidence>
<dbReference type="InterPro" id="IPR000719">
    <property type="entry name" value="Prot_kinase_dom"/>
</dbReference>
<feature type="compositionally biased region" description="Polar residues" evidence="6">
    <location>
        <begin position="354"/>
        <end position="364"/>
    </location>
</feature>
<dbReference type="SUPFAM" id="SSF56112">
    <property type="entry name" value="Protein kinase-like (PK-like)"/>
    <property type="match status" value="1"/>
</dbReference>
<dbReference type="PANTHER" id="PTHR24058:SF130">
    <property type="entry name" value="SERINE_THREONINE PROTEIN KINASES-RELATED"/>
    <property type="match status" value="1"/>
</dbReference>
<dbReference type="GO" id="GO:0004674">
    <property type="term" value="F:protein serine/threonine kinase activity"/>
    <property type="evidence" value="ECO:0007669"/>
    <property type="project" value="UniProtKB-KW"/>
</dbReference>
<dbReference type="InterPro" id="IPR050494">
    <property type="entry name" value="Ser_Thr_dual-spec_kinase"/>
</dbReference>
<proteinExistence type="predicted"/>
<feature type="domain" description="Protein kinase" evidence="7">
    <location>
        <begin position="483"/>
        <end position="793"/>
    </location>
</feature>
<dbReference type="Gene3D" id="1.10.510.10">
    <property type="entry name" value="Transferase(Phosphotransferase) domain 1"/>
    <property type="match status" value="1"/>
</dbReference>
<reference evidence="8 9" key="1">
    <citation type="journal article" date="2018" name="Genome Biol. Evol.">
        <title>Multiple Roots of Fruiting Body Formation in Amoebozoa.</title>
        <authorList>
            <person name="Hillmann F."/>
            <person name="Forbes G."/>
            <person name="Novohradska S."/>
            <person name="Ferling I."/>
            <person name="Riege K."/>
            <person name="Groth M."/>
            <person name="Westermann M."/>
            <person name="Marz M."/>
            <person name="Spaller T."/>
            <person name="Winckler T."/>
            <person name="Schaap P."/>
            <person name="Glockner G."/>
        </authorList>
    </citation>
    <scope>NUCLEOTIDE SEQUENCE [LARGE SCALE GENOMIC DNA]</scope>
    <source>
        <strain evidence="8 9">Jena</strain>
    </source>
</reference>
<feature type="compositionally biased region" description="Basic and acidic residues" evidence="6">
    <location>
        <begin position="198"/>
        <end position="224"/>
    </location>
</feature>
<dbReference type="Gene3D" id="3.30.200.20">
    <property type="entry name" value="Phosphorylase Kinase, domain 1"/>
    <property type="match status" value="1"/>
</dbReference>
<dbReference type="Pfam" id="PF00069">
    <property type="entry name" value="Pkinase"/>
    <property type="match status" value="1"/>
</dbReference>
<dbReference type="EMBL" id="MDYQ01000025">
    <property type="protein sequence ID" value="PRP86920.1"/>
    <property type="molecule type" value="Genomic_DNA"/>
</dbReference>
<evidence type="ECO:0000256" key="2">
    <source>
        <dbReference type="ARBA" id="ARBA00022679"/>
    </source>
</evidence>
<evidence type="ECO:0000256" key="6">
    <source>
        <dbReference type="SAM" id="MobiDB-lite"/>
    </source>
</evidence>
<dbReference type="InParanoid" id="A0A2P6NSL5"/>
<accession>A0A2P6NSL5</accession>
<evidence type="ECO:0000259" key="7">
    <source>
        <dbReference type="PROSITE" id="PS50011"/>
    </source>
</evidence>
<evidence type="ECO:0000313" key="8">
    <source>
        <dbReference type="EMBL" id="PRP86920.1"/>
    </source>
</evidence>
<keyword evidence="1" id="KW-0723">Serine/threonine-protein kinase</keyword>
<dbReference type="Proteomes" id="UP000241769">
    <property type="component" value="Unassembled WGS sequence"/>
</dbReference>
<dbReference type="InterPro" id="IPR011009">
    <property type="entry name" value="Kinase-like_dom_sf"/>
</dbReference>
<dbReference type="OrthoDB" id="26525at2759"/>
<sequence>MTTVINHPKTDVQHDPPLSHDTATQEAKETITVIEEDGERYDITESTIPTVPKPLGSGYGDDTQIIEIDDVSDEEDALSDEERNLQLILDNNRENHLNNTQQFRENGRDILEDTTSRVNIPSVAADVPERSTQFESESVRSAPEVVVESEMAETVTGSESVDHSHEMSRVSTSSGEQRRRESLVGERNPIELGCDPQRQPRENGSRARGEKESGMELHPERPEEAGGGTRKRISRESERDKETDRPSEGKAEVSAAQMHTTKKSRSGEATSIRNRRRVKNPSKDHVHTNGMEETNRREPNAREESASTRVRHHREEEEGEQEVSSHTEQMSSEAQSALDSEIQPEQEKRMGAESPSSGAWSSDLNAFDKGRGMRKRVSKAFLSAPSQQNKRKRREKRKARTKKHLRAIAKSRYPYRPSLCSILKSDKNLRIVKNHRSYKKLYKNHRIVKNLYKNHRIVKNLYKNLRMYKNHRSYKNMRTYRNLKLLKNVRRAKKPTVSQSLTQMSVTWLSHDTTRQDHPFCLKVFGAESSVVGENERSYLEELNKIDKEDHGHIIRMREAFWLGNFSNVTIITEYGRTLRSYLNEGPMNIDQVRHLALQILTSLILMDNNGLVHMGIDLDNVVITQNPHSLPNHLHCDGSQHYYKLSNLSHTFRNDLSRTRGIEEFDPSVNNGTPEMLFGYPLTHKTDTWSLGMLLLECVKPEMGLYSTLKDEHRAAFLSSFIGPLSFFQNSPQWGAYFDGEGMPRYPTNGIQPLSSLLNGIEVQFFDFVRGLLEPDISVRLSALEAFTHPFLFPKTIDPFYNMSVIHHWSNISNPPAPAVRSESESEYQQTILEENHSLRTSNVELMKRDRVNAEKEIHLRGEIEEAKRGVERLKMEIAKRDGYIDRFRDSTSLAQGVLDQYDKEG</sequence>
<evidence type="ECO:0000256" key="5">
    <source>
        <dbReference type="ARBA" id="ARBA00022840"/>
    </source>
</evidence>
<dbReference type="SMART" id="SM00220">
    <property type="entry name" value="S_TKc"/>
    <property type="match status" value="1"/>
</dbReference>
<evidence type="ECO:0000313" key="9">
    <source>
        <dbReference type="Proteomes" id="UP000241769"/>
    </source>
</evidence>
<comment type="caution">
    <text evidence="8">The sequence shown here is derived from an EMBL/GenBank/DDBJ whole genome shotgun (WGS) entry which is preliminary data.</text>
</comment>